<dbReference type="Gene3D" id="3.40.50.1820">
    <property type="entry name" value="alpha/beta hydrolase"/>
    <property type="match status" value="1"/>
</dbReference>
<keyword evidence="2" id="KW-0732">Signal</keyword>
<protein>
    <recommendedName>
        <fullName evidence="3">Carboxylesterase type B domain-containing protein</fullName>
    </recommendedName>
</protein>
<evidence type="ECO:0000259" key="3">
    <source>
        <dbReference type="Pfam" id="PF00135"/>
    </source>
</evidence>
<feature type="signal peptide" evidence="2">
    <location>
        <begin position="1"/>
        <end position="25"/>
    </location>
</feature>
<proteinExistence type="inferred from homology"/>
<dbReference type="SUPFAM" id="SSF53474">
    <property type="entry name" value="alpha/beta-Hydrolases"/>
    <property type="match status" value="1"/>
</dbReference>
<dbReference type="EMBL" id="JAZGQO010000006">
    <property type="protein sequence ID" value="KAK6185904.1"/>
    <property type="molecule type" value="Genomic_DNA"/>
</dbReference>
<reference evidence="4 5" key="1">
    <citation type="submission" date="2024-01" db="EMBL/GenBank/DDBJ databases">
        <title>The genome of the rayed Mediterranean limpet Patella caerulea (Linnaeus, 1758).</title>
        <authorList>
            <person name="Anh-Thu Weber A."/>
            <person name="Halstead-Nussloch G."/>
        </authorList>
    </citation>
    <scope>NUCLEOTIDE SEQUENCE [LARGE SCALE GENOMIC DNA]</scope>
    <source>
        <strain evidence="4">AATW-2023a</strain>
        <tissue evidence="4">Whole specimen</tissue>
    </source>
</reference>
<accession>A0AAN8K0C3</accession>
<dbReference type="AlphaFoldDB" id="A0AAN8K0C3"/>
<dbReference type="Proteomes" id="UP001347796">
    <property type="component" value="Unassembled WGS sequence"/>
</dbReference>
<sequence>MNPFFTHPVLNTLLLLYVCVVGYQAEIINTTTATAGIITGKTNTVSIDDNNITIVEYLGIPYAEPPIGKLRFQHSILKSANASDVFEAFNYGPPCYEFTPETPVVDHSEDCLSLNIFTPSTNGTDNYPVMIFIYCGAFLHGKSSAFDGKRLAAYGDVVVVTMNYRYGPFGFLSTGDSVAPGNLGTIDQQTALKWVKENIDSFGGNSSMVTIFGESSSPAGLMYHILFGNQSLFQRAISQCGSVNGFWTQSTTDQQFDTAKRFAMALNCSVPNNRPEASKDILNCLTLVKAEDIWTIASKPNVYSWVPRFDLTKLDTIRWPKEPHNMGELKDIYQGKDLLLGVNGYEGHFRIESTFRDVLIMMENSTIPGLRSLFREFVQGLVAQMNIAPDDNSLEALIDAIMNLYTNVEDPDDLDFNLKQFTDFLTDTLFVVPAYRDAVSHAYMNNQTKTYLYEYNHVFPFNTHHTIEEWLHSPLHGGVLAYIFGLPKSLTTSFNTTENLIESQWPFSKVVMDHWTNFAKSGNPNLPRNVTTEWKGYTTNEQDYLYFPETGNPKTMKYLRAKLITFWQDYVPKLIKRTKSPPPNKGCETSSSTHASVNLILLMNLSFGVLLFKNQ</sequence>
<dbReference type="PANTHER" id="PTHR43903">
    <property type="entry name" value="NEUROLIGIN"/>
    <property type="match status" value="1"/>
</dbReference>
<feature type="domain" description="Carboxylesterase type B" evidence="3">
    <location>
        <begin position="27"/>
        <end position="567"/>
    </location>
</feature>
<dbReference type="Pfam" id="PF00135">
    <property type="entry name" value="COesterase"/>
    <property type="match status" value="1"/>
</dbReference>
<organism evidence="4 5">
    <name type="scientific">Patella caerulea</name>
    <name type="common">Rayed Mediterranean limpet</name>
    <dbReference type="NCBI Taxonomy" id="87958"/>
    <lineage>
        <taxon>Eukaryota</taxon>
        <taxon>Metazoa</taxon>
        <taxon>Spiralia</taxon>
        <taxon>Lophotrochozoa</taxon>
        <taxon>Mollusca</taxon>
        <taxon>Gastropoda</taxon>
        <taxon>Patellogastropoda</taxon>
        <taxon>Patelloidea</taxon>
        <taxon>Patellidae</taxon>
        <taxon>Patella</taxon>
    </lineage>
</organism>
<keyword evidence="5" id="KW-1185">Reference proteome</keyword>
<dbReference type="InterPro" id="IPR051093">
    <property type="entry name" value="Neuroligin/BSAL"/>
</dbReference>
<name>A0AAN8K0C3_PATCE</name>
<feature type="chain" id="PRO_5042980649" description="Carboxylesterase type B domain-containing protein" evidence="2">
    <location>
        <begin position="26"/>
        <end position="615"/>
    </location>
</feature>
<gene>
    <name evidence="4" type="ORF">SNE40_008040</name>
</gene>
<comment type="caution">
    <text evidence="4">The sequence shown here is derived from an EMBL/GenBank/DDBJ whole genome shotgun (WGS) entry which is preliminary data.</text>
</comment>
<dbReference type="InterPro" id="IPR002018">
    <property type="entry name" value="CarbesteraseB"/>
</dbReference>
<evidence type="ECO:0000256" key="1">
    <source>
        <dbReference type="ARBA" id="ARBA00005964"/>
    </source>
</evidence>
<evidence type="ECO:0000313" key="5">
    <source>
        <dbReference type="Proteomes" id="UP001347796"/>
    </source>
</evidence>
<evidence type="ECO:0000256" key="2">
    <source>
        <dbReference type="SAM" id="SignalP"/>
    </source>
</evidence>
<dbReference type="InterPro" id="IPR029058">
    <property type="entry name" value="AB_hydrolase_fold"/>
</dbReference>
<comment type="similarity">
    <text evidence="1">Belongs to the type-B carboxylesterase/lipase family.</text>
</comment>
<evidence type="ECO:0000313" key="4">
    <source>
        <dbReference type="EMBL" id="KAK6185904.1"/>
    </source>
</evidence>